<dbReference type="Proteomes" id="UP000194860">
    <property type="component" value="Unassembled WGS sequence"/>
</dbReference>
<dbReference type="AlphaFoldDB" id="A0A243ALV8"/>
<proteinExistence type="predicted"/>
<sequence>MLYLLTLIAPHFLAFFLIVYKISRLTPTDIHLPPKIGVSHLHIFEEGVFCRKMINLRVQFVQNQKNSSINCLETYGIKFESAGNLLSIVFFCNYLQKNPFLYS</sequence>
<dbReference type="EMBL" id="NFDG01000038">
    <property type="protein sequence ID" value="OTY26735.1"/>
    <property type="molecule type" value="Genomic_DNA"/>
</dbReference>
<evidence type="ECO:0000313" key="1">
    <source>
        <dbReference type="EMBL" id="OTY26735.1"/>
    </source>
</evidence>
<gene>
    <name evidence="1" type="ORF">BK732_05175</name>
</gene>
<reference evidence="1 2" key="1">
    <citation type="submission" date="2016-10" db="EMBL/GenBank/DDBJ databases">
        <title>Comparative genomics of Bacillus thuringiensis reveals a path to pathogens against multiple invertebrate hosts.</title>
        <authorList>
            <person name="Zheng J."/>
            <person name="Gao Q."/>
            <person name="Liu H."/>
            <person name="Peng D."/>
            <person name="Ruan L."/>
            <person name="Sun M."/>
        </authorList>
    </citation>
    <scope>NUCLEOTIDE SEQUENCE [LARGE SCALE GENOMIC DNA]</scope>
    <source>
        <strain evidence="1">BGSC 4BM1</strain>
    </source>
</reference>
<organism evidence="1 2">
    <name type="scientific">Bacillus thuringiensis serovar navarrensis</name>
    <dbReference type="NCBI Taxonomy" id="339658"/>
    <lineage>
        <taxon>Bacteria</taxon>
        <taxon>Bacillati</taxon>
        <taxon>Bacillota</taxon>
        <taxon>Bacilli</taxon>
        <taxon>Bacillales</taxon>
        <taxon>Bacillaceae</taxon>
        <taxon>Bacillus</taxon>
        <taxon>Bacillus cereus group</taxon>
    </lineage>
</organism>
<evidence type="ECO:0000313" key="2">
    <source>
        <dbReference type="Proteomes" id="UP000194860"/>
    </source>
</evidence>
<name>A0A243ALV8_BACTU</name>
<comment type="caution">
    <text evidence="1">The sequence shown here is derived from an EMBL/GenBank/DDBJ whole genome shotgun (WGS) entry which is preliminary data.</text>
</comment>
<accession>A0A243ALV8</accession>
<protein>
    <submittedName>
        <fullName evidence="1">Uncharacterized protein</fullName>
    </submittedName>
</protein>